<evidence type="ECO:0008006" key="3">
    <source>
        <dbReference type="Google" id="ProtNLM"/>
    </source>
</evidence>
<gene>
    <name evidence="1" type="ORF">FNU76_03010</name>
</gene>
<keyword evidence="2" id="KW-1185">Reference proteome</keyword>
<reference evidence="2" key="1">
    <citation type="submission" date="2019-07" db="EMBL/GenBank/DDBJ databases">
        <title>Chitinimonas sp. nov., isolated from Ny-Alesund, arctica soil.</title>
        <authorList>
            <person name="Xu Q."/>
            <person name="Peng F."/>
        </authorList>
    </citation>
    <scope>NUCLEOTIDE SEQUENCE [LARGE SCALE GENOMIC DNA]</scope>
    <source>
        <strain evidence="2">R3-44</strain>
    </source>
</reference>
<protein>
    <recommendedName>
        <fullName evidence="3">DUF4351 domain-containing protein</fullName>
    </recommendedName>
</protein>
<dbReference type="OrthoDB" id="4539897at2"/>
<dbReference type="EMBL" id="CP041730">
    <property type="protein sequence ID" value="QDQ25407.1"/>
    <property type="molecule type" value="Genomic_DNA"/>
</dbReference>
<sequence length="151" mass="17232">MRKMGVLSHIFRVNNAENPEALIGILDDLMVCLAAPKEAALRRDVTTYIKLTIPDKFPQLKWSATELDAITDLQGLATMLANNVKRWTTDWILQGRKYGPANMLRHLLLRKYGRLPDSVDVRLARATSEQLLNWAEQLLSANHIDEVFLHQ</sequence>
<organism evidence="1 2">
    <name type="scientific">Chitinimonas arctica</name>
    <dbReference type="NCBI Taxonomy" id="2594795"/>
    <lineage>
        <taxon>Bacteria</taxon>
        <taxon>Pseudomonadati</taxon>
        <taxon>Pseudomonadota</taxon>
        <taxon>Betaproteobacteria</taxon>
        <taxon>Neisseriales</taxon>
        <taxon>Chitinibacteraceae</taxon>
        <taxon>Chitinimonas</taxon>
    </lineage>
</organism>
<name>A0A516SB83_9NEIS</name>
<dbReference type="RefSeq" id="WP_143856332.1">
    <property type="nucleotide sequence ID" value="NZ_CP041730.1"/>
</dbReference>
<proteinExistence type="predicted"/>
<evidence type="ECO:0000313" key="2">
    <source>
        <dbReference type="Proteomes" id="UP000317550"/>
    </source>
</evidence>
<dbReference type="KEGG" id="cari:FNU76_03010"/>
<evidence type="ECO:0000313" key="1">
    <source>
        <dbReference type="EMBL" id="QDQ25407.1"/>
    </source>
</evidence>
<dbReference type="Proteomes" id="UP000317550">
    <property type="component" value="Chromosome"/>
</dbReference>
<accession>A0A516SB83</accession>
<dbReference type="AlphaFoldDB" id="A0A516SB83"/>